<dbReference type="GO" id="GO:0008270">
    <property type="term" value="F:zinc ion binding"/>
    <property type="evidence" value="ECO:0007669"/>
    <property type="project" value="UniProtKB-KW"/>
</dbReference>
<feature type="domain" description="C3H1-type" evidence="3">
    <location>
        <begin position="418"/>
        <end position="445"/>
    </location>
</feature>
<gene>
    <name evidence="4" type="ORF">DDE83_005274</name>
</gene>
<dbReference type="PANTHER" id="PTHR37543">
    <property type="entry name" value="CCCH ZINC FINGER DNA BINDING PROTEIN (AFU_ORTHOLOGUE AFUA_5G12760)"/>
    <property type="match status" value="1"/>
</dbReference>
<sequence length="522" mass="58513">MAHTDSDLTLFSKRFEQVQQFEDQRTQFMTELFARYQIVLAERNQYQTILAERNREQAWMHHWPAEKQLYENYVREMQRTMFLEDFLRHGEKGGRQAAMKLQAAVKDHIQGHAENHLNDVPVESRVVCRIFANVRGLANVLVRTGIIPEAGQFEDFVHGFNSANGLYDFVDVGSGKDRADEKINGEDVLDITMEYTLISRPESFKLFSENPQCRRLLLGCSHDNGYARLLEKCSDQLRNKVILLEGVPFEKELVSLPYKTDKFPGIFRSTKLVVWGPGAVFSPFPQSSTTAGVIETKGILNDFATSTGFPSRFPAPTPTQRPSGSPLMDSPLPTRAMLSSMPRTPSTSTLASDSVPTIKRVPAPMNYAAKAAMPPPPAPASPLYKPANRDEIIARNRLGQRVDTPCKDYDKTEVDRVKRIKMCNVHFLRDECPYADNCTHLHAYQPTESELATLRLVARMAPCTHGGGCQDIKCIYGHRCPAPPGKNGSGKGTKSCIFGDTCKFAAELHDIDTTVVKTLVIR</sequence>
<dbReference type="Proteomes" id="UP000249619">
    <property type="component" value="Unassembled WGS sequence"/>
</dbReference>
<keyword evidence="5" id="KW-1185">Reference proteome</keyword>
<proteinExistence type="predicted"/>
<dbReference type="PANTHER" id="PTHR37543:SF1">
    <property type="entry name" value="CCCH ZINC FINGER DNA BINDING PROTEIN (AFU_ORTHOLOGUE AFUA_5G12760)"/>
    <property type="match status" value="1"/>
</dbReference>
<dbReference type="InterPro" id="IPR057654">
    <property type="entry name" value="Znf-CCCH_tandem"/>
</dbReference>
<accession>A0A364N238</accession>
<dbReference type="PROSITE" id="PS50103">
    <property type="entry name" value="ZF_C3H1"/>
    <property type="match status" value="1"/>
</dbReference>
<keyword evidence="1" id="KW-0479">Metal-binding</keyword>
<name>A0A364N238_STELY</name>
<dbReference type="InterPro" id="IPR000571">
    <property type="entry name" value="Znf_CCCH"/>
</dbReference>
<evidence type="ECO:0000313" key="4">
    <source>
        <dbReference type="EMBL" id="RAR09965.1"/>
    </source>
</evidence>
<dbReference type="AlphaFoldDB" id="A0A364N238"/>
<feature type="region of interest" description="Disordered" evidence="2">
    <location>
        <begin position="310"/>
        <end position="353"/>
    </location>
</feature>
<feature type="compositionally biased region" description="Polar residues" evidence="2">
    <location>
        <begin position="341"/>
        <end position="353"/>
    </location>
</feature>
<evidence type="ECO:0000259" key="3">
    <source>
        <dbReference type="PROSITE" id="PS50103"/>
    </source>
</evidence>
<reference evidence="5" key="1">
    <citation type="submission" date="2018-05" db="EMBL/GenBank/DDBJ databases">
        <title>Draft genome sequence of Stemphylium lycopersici strain CIDEFI 213.</title>
        <authorList>
            <person name="Medina R."/>
            <person name="Franco M.E.E."/>
            <person name="Lucentini C.G."/>
            <person name="Saparrat M.C.N."/>
            <person name="Balatti P.A."/>
        </authorList>
    </citation>
    <scope>NUCLEOTIDE SEQUENCE [LARGE SCALE GENOMIC DNA]</scope>
    <source>
        <strain evidence="5">CIDEFI 213</strain>
    </source>
</reference>
<keyword evidence="1" id="KW-0862">Zinc</keyword>
<comment type="caution">
    <text evidence="4">The sequence shown here is derived from an EMBL/GenBank/DDBJ whole genome shotgun (WGS) entry which is preliminary data.</text>
</comment>
<protein>
    <submittedName>
        <fullName evidence="4">Ccch zinc finger domain-containing protein</fullName>
    </submittedName>
</protein>
<evidence type="ECO:0000313" key="5">
    <source>
        <dbReference type="Proteomes" id="UP000249619"/>
    </source>
</evidence>
<organism evidence="4 5">
    <name type="scientific">Stemphylium lycopersici</name>
    <name type="common">Tomato gray leaf spot disease fungus</name>
    <name type="synonym">Thyrospora lycopersici</name>
    <dbReference type="NCBI Taxonomy" id="183478"/>
    <lineage>
        <taxon>Eukaryota</taxon>
        <taxon>Fungi</taxon>
        <taxon>Dikarya</taxon>
        <taxon>Ascomycota</taxon>
        <taxon>Pezizomycotina</taxon>
        <taxon>Dothideomycetes</taxon>
        <taxon>Pleosporomycetidae</taxon>
        <taxon>Pleosporales</taxon>
        <taxon>Pleosporineae</taxon>
        <taxon>Pleosporaceae</taxon>
        <taxon>Stemphylium</taxon>
    </lineage>
</organism>
<dbReference type="Pfam" id="PF25540">
    <property type="entry name" value="DUF7923"/>
    <property type="match status" value="2"/>
</dbReference>
<feature type="zinc finger region" description="C3H1-type" evidence="1">
    <location>
        <begin position="418"/>
        <end position="445"/>
    </location>
</feature>
<dbReference type="STRING" id="183478.A0A364N238"/>
<keyword evidence="1" id="KW-0863">Zinc-finger</keyword>
<evidence type="ECO:0000256" key="1">
    <source>
        <dbReference type="PROSITE-ProRule" id="PRU00723"/>
    </source>
</evidence>
<dbReference type="EMBL" id="QGDH01000070">
    <property type="protein sequence ID" value="RAR09965.1"/>
    <property type="molecule type" value="Genomic_DNA"/>
</dbReference>
<dbReference type="Pfam" id="PF25543">
    <property type="entry name" value="zf-CCCH_tandem"/>
    <property type="match status" value="1"/>
</dbReference>
<dbReference type="InterPro" id="IPR057683">
    <property type="entry name" value="DUF7923"/>
</dbReference>
<evidence type="ECO:0000256" key="2">
    <source>
        <dbReference type="SAM" id="MobiDB-lite"/>
    </source>
</evidence>